<keyword evidence="6" id="KW-1185">Reference proteome</keyword>
<dbReference type="InterPro" id="IPR017900">
    <property type="entry name" value="4Fe4S_Fe_S_CS"/>
</dbReference>
<evidence type="ECO:0000259" key="4">
    <source>
        <dbReference type="PROSITE" id="PS51379"/>
    </source>
</evidence>
<dbReference type="InterPro" id="IPR017896">
    <property type="entry name" value="4Fe4S_Fe-S-bd"/>
</dbReference>
<dbReference type="GO" id="GO:0046872">
    <property type="term" value="F:metal ion binding"/>
    <property type="evidence" value="ECO:0007669"/>
    <property type="project" value="UniProtKB-KW"/>
</dbReference>
<evidence type="ECO:0000313" key="5">
    <source>
        <dbReference type="EMBL" id="VFQ46553.1"/>
    </source>
</evidence>
<feature type="domain" description="4Fe-4S ferredoxin-type" evidence="4">
    <location>
        <begin position="9"/>
        <end position="38"/>
    </location>
</feature>
<feature type="domain" description="4Fe-4S ferredoxin-type" evidence="4">
    <location>
        <begin position="42"/>
        <end position="74"/>
    </location>
</feature>
<gene>
    <name evidence="5" type="ORF">MSL71_42200</name>
</gene>
<dbReference type="AlphaFoldDB" id="A0A4U8YYF1"/>
<dbReference type="InterPro" id="IPR007525">
    <property type="entry name" value="FrhB_FdhB_C"/>
</dbReference>
<reference evidence="5 6" key="1">
    <citation type="submission" date="2019-03" db="EMBL/GenBank/DDBJ databases">
        <authorList>
            <person name="Nijsse B."/>
        </authorList>
    </citation>
    <scope>NUCLEOTIDE SEQUENCE [LARGE SCALE GENOMIC DNA]</scope>
    <source>
        <strain evidence="5">Desulfoluna butyratoxydans MSL71</strain>
    </source>
</reference>
<dbReference type="InterPro" id="IPR045220">
    <property type="entry name" value="FRHB/FDHB/HCAR-like"/>
</dbReference>
<dbReference type="PANTHER" id="PTHR31332">
    <property type="entry name" value="7-HYDROXYMETHYL CHLOROPHYLL A REDUCTASE, CHLOROPLASTIC"/>
    <property type="match status" value="1"/>
</dbReference>
<dbReference type="InterPro" id="IPR007516">
    <property type="entry name" value="Co_F420_Hydgase/DH_bsu_N"/>
</dbReference>
<dbReference type="Proteomes" id="UP000507962">
    <property type="component" value="Unassembled WGS sequence"/>
</dbReference>
<proteinExistence type="predicted"/>
<keyword evidence="3" id="KW-0411">Iron-sulfur</keyword>
<evidence type="ECO:0000256" key="2">
    <source>
        <dbReference type="ARBA" id="ARBA00023004"/>
    </source>
</evidence>
<evidence type="ECO:0000256" key="1">
    <source>
        <dbReference type="ARBA" id="ARBA00022723"/>
    </source>
</evidence>
<evidence type="ECO:0000313" key="6">
    <source>
        <dbReference type="Proteomes" id="UP000507962"/>
    </source>
</evidence>
<evidence type="ECO:0000256" key="3">
    <source>
        <dbReference type="ARBA" id="ARBA00023014"/>
    </source>
</evidence>
<dbReference type="GO" id="GO:0052592">
    <property type="term" value="F:oxidoreductase activity, acting on CH or CH2 groups, with an iron-sulfur protein as acceptor"/>
    <property type="evidence" value="ECO:0007669"/>
    <property type="project" value="TreeGrafter"/>
</dbReference>
<organism evidence="5 6">
    <name type="scientific">Desulfoluna butyratoxydans</name>
    <dbReference type="NCBI Taxonomy" id="231438"/>
    <lineage>
        <taxon>Bacteria</taxon>
        <taxon>Pseudomonadati</taxon>
        <taxon>Thermodesulfobacteriota</taxon>
        <taxon>Desulfobacteria</taxon>
        <taxon>Desulfobacterales</taxon>
        <taxon>Desulfolunaceae</taxon>
        <taxon>Desulfoluna</taxon>
    </lineage>
</organism>
<dbReference type="PROSITE" id="PS51379">
    <property type="entry name" value="4FE4S_FER_2"/>
    <property type="match status" value="2"/>
</dbReference>
<dbReference type="PROSITE" id="PS00198">
    <property type="entry name" value="4FE4S_FER_1"/>
    <property type="match status" value="1"/>
</dbReference>
<protein>
    <submittedName>
        <fullName evidence="5">Coenzyme f420 hydrogenase/dehydrogenase beta subunit n-term</fullName>
    </submittedName>
</protein>
<dbReference type="Gene3D" id="3.30.70.20">
    <property type="match status" value="1"/>
</dbReference>
<keyword evidence="1" id="KW-0479">Metal-binding</keyword>
<dbReference type="Pfam" id="PF04422">
    <property type="entry name" value="FrhB_FdhB_N"/>
    <property type="match status" value="1"/>
</dbReference>
<name>A0A4U8YYF1_9BACT</name>
<dbReference type="Pfam" id="PF12838">
    <property type="entry name" value="Fer4_7"/>
    <property type="match status" value="1"/>
</dbReference>
<dbReference type="EMBL" id="CAADHO010000010">
    <property type="protein sequence ID" value="VFQ46553.1"/>
    <property type="molecule type" value="Genomic_DNA"/>
</dbReference>
<dbReference type="SUPFAM" id="SSF54862">
    <property type="entry name" value="4Fe-4S ferredoxins"/>
    <property type="match status" value="1"/>
</dbReference>
<dbReference type="GO" id="GO:0051536">
    <property type="term" value="F:iron-sulfur cluster binding"/>
    <property type="evidence" value="ECO:0007669"/>
    <property type="project" value="UniProtKB-KW"/>
</dbReference>
<keyword evidence="2" id="KW-0408">Iron</keyword>
<dbReference type="Pfam" id="PF04432">
    <property type="entry name" value="FrhB_FdhB_C"/>
    <property type="match status" value="1"/>
</dbReference>
<accession>A0A4U8YYF1</accession>
<dbReference type="PANTHER" id="PTHR31332:SF0">
    <property type="entry name" value="7-HYDROXYMETHYL CHLOROPHYLL A REDUCTASE, CHLOROPLASTIC"/>
    <property type="match status" value="1"/>
</dbReference>
<sequence>MRMNSGHNIRWVVDNGLCLGCGVCEDACPMNAIHIVETKAINVPHIDSAKCAHDKGCNHCFKVCPGHGIDIENKSQKYFGAGGVMVDPYIGPYVGCYTGWSQDHGVRYHAASGGLLSQFLIFLLESNVIDGAVVTRFSESNPMRTQTFIAKTREEIIDSMSSKYCPVSLNGVVNEVMSFHGKVIIVGLPCHIQGMRKTEELNEKFRANVAGYFSIYCSSNRNFDAQKYLCKKQNIKPGDVKKFTYRDNGCLGFMKILTDKKVISVPFIEYYESLRSYFKPRRCSFCVDHYGMLADVSFGDIHIDPYFNEIGVNSVVVRSPAFHDYLVQAQRAESILLNAVKSTEVNRSQQMMLKNQKISAPFYFKFERFLGRKVPIYDLKLSEVRWLKGARYWLSYTFQRWIGRWIK</sequence>